<dbReference type="InterPro" id="IPR002035">
    <property type="entry name" value="VWF_A"/>
</dbReference>
<gene>
    <name evidence="2" type="ORF">MKW94_008409</name>
</gene>
<dbReference type="SMART" id="SM00327">
    <property type="entry name" value="VWA"/>
    <property type="match status" value="1"/>
</dbReference>
<dbReference type="Pfam" id="PF00092">
    <property type="entry name" value="VWA"/>
    <property type="match status" value="1"/>
</dbReference>
<keyword evidence="3" id="KW-1185">Reference proteome</keyword>
<dbReference type="Gene3D" id="3.40.50.410">
    <property type="entry name" value="von Willebrand factor, type A domain"/>
    <property type="match status" value="1"/>
</dbReference>
<dbReference type="SUPFAM" id="SSF53300">
    <property type="entry name" value="vWA-like"/>
    <property type="match status" value="1"/>
</dbReference>
<dbReference type="InterPro" id="IPR036465">
    <property type="entry name" value="vWFA_dom_sf"/>
</dbReference>
<reference evidence="2" key="1">
    <citation type="submission" date="2022-03" db="EMBL/GenBank/DDBJ databases">
        <title>A functionally conserved STORR gene fusion in Papaver species that diverged 16.8 million years ago.</title>
        <authorList>
            <person name="Catania T."/>
        </authorList>
    </citation>
    <scope>NUCLEOTIDE SEQUENCE</scope>
    <source>
        <strain evidence="2">S-191538</strain>
    </source>
</reference>
<name>A0AA41S7J4_PAPNU</name>
<comment type="caution">
    <text evidence="2">The sequence shown here is derived from an EMBL/GenBank/DDBJ whole genome shotgun (WGS) entry which is preliminary data.</text>
</comment>
<evidence type="ECO:0000313" key="3">
    <source>
        <dbReference type="Proteomes" id="UP001177140"/>
    </source>
</evidence>
<protein>
    <recommendedName>
        <fullName evidence="1">VWFA domain-containing protein</fullName>
    </recommendedName>
</protein>
<proteinExistence type="predicted"/>
<dbReference type="AlphaFoldDB" id="A0AA41S7J4"/>
<organism evidence="2 3">
    <name type="scientific">Papaver nudicaule</name>
    <name type="common">Iceland poppy</name>
    <dbReference type="NCBI Taxonomy" id="74823"/>
    <lineage>
        <taxon>Eukaryota</taxon>
        <taxon>Viridiplantae</taxon>
        <taxon>Streptophyta</taxon>
        <taxon>Embryophyta</taxon>
        <taxon>Tracheophyta</taxon>
        <taxon>Spermatophyta</taxon>
        <taxon>Magnoliopsida</taxon>
        <taxon>Ranunculales</taxon>
        <taxon>Papaveraceae</taxon>
        <taxon>Papaveroideae</taxon>
        <taxon>Papaver</taxon>
    </lineage>
</organism>
<evidence type="ECO:0000259" key="1">
    <source>
        <dbReference type="PROSITE" id="PS50234"/>
    </source>
</evidence>
<dbReference type="PROSITE" id="PS50234">
    <property type="entry name" value="VWFA"/>
    <property type="match status" value="1"/>
</dbReference>
<accession>A0AA41S7J4</accession>
<feature type="domain" description="VWFA" evidence="1">
    <location>
        <begin position="63"/>
        <end position="228"/>
    </location>
</feature>
<dbReference type="EMBL" id="JAJJMA010097270">
    <property type="protein sequence ID" value="MCL7030071.1"/>
    <property type="molecule type" value="Genomic_DNA"/>
</dbReference>
<dbReference type="PANTHER" id="PTHR10579:SF129">
    <property type="entry name" value="OS01G0640200 PROTEIN"/>
    <property type="match status" value="1"/>
</dbReference>
<evidence type="ECO:0000313" key="2">
    <source>
        <dbReference type="EMBL" id="MCL7030071.1"/>
    </source>
</evidence>
<dbReference type="Proteomes" id="UP001177140">
    <property type="component" value="Unassembled WGS sequence"/>
</dbReference>
<dbReference type="InterPro" id="IPR051266">
    <property type="entry name" value="CLCR"/>
</dbReference>
<sequence>MVYDNDEPILELYTTEVEADLVLDGYGEARFYNKHVAPLEECTFKVLLEVKGVGDGDGRSGVDLVAILDNGGSMTGAKLEITEHATQFLLQKLGHTDRLSIVTQAEQLCPLRQITENSRTQIANMVDDLVAMSSTNIFVGLNMAFQILNDRTLSKGRRSAIMLISDGIADAESDAPNVPFGEVPVFTFGVGSDCNPEVLSMIAAESDGGMFAVVPDLNSLNVAFSMSLAGLLGVVIEDLTLTITPINGSKIINVNVLSYHQQTKGDVVTPVTVAFGSLYDRETLKALVELALPKVDRRCAANILKILYEYRVGGEEMSDEISKNVTRMSKSTETENEEVLAEERRIEIASLMKEAKVLANALRSITVPDDASIFNTSRMDEFKKSAARAI</sequence>
<dbReference type="PANTHER" id="PTHR10579">
    <property type="entry name" value="CALCIUM-ACTIVATED CHLORIDE CHANNEL REGULATOR"/>
    <property type="match status" value="1"/>
</dbReference>